<dbReference type="Proteomes" id="UP000823775">
    <property type="component" value="Unassembled WGS sequence"/>
</dbReference>
<name>A0ABS8TGI7_DATST</name>
<proteinExistence type="predicted"/>
<gene>
    <name evidence="2" type="ORF">HAX54_010570</name>
</gene>
<feature type="region of interest" description="Disordered" evidence="1">
    <location>
        <begin position="52"/>
        <end position="72"/>
    </location>
</feature>
<accession>A0ABS8TGI7</accession>
<reference evidence="2 3" key="1">
    <citation type="journal article" date="2021" name="BMC Genomics">
        <title>Datura genome reveals duplications of psychoactive alkaloid biosynthetic genes and high mutation rate following tissue culture.</title>
        <authorList>
            <person name="Rajewski A."/>
            <person name="Carter-House D."/>
            <person name="Stajich J."/>
            <person name="Litt A."/>
        </authorList>
    </citation>
    <scope>NUCLEOTIDE SEQUENCE [LARGE SCALE GENOMIC DNA]</scope>
    <source>
        <strain evidence="2">AR-01</strain>
    </source>
</reference>
<keyword evidence="3" id="KW-1185">Reference proteome</keyword>
<evidence type="ECO:0000313" key="2">
    <source>
        <dbReference type="EMBL" id="MCD7470591.1"/>
    </source>
</evidence>
<organism evidence="2 3">
    <name type="scientific">Datura stramonium</name>
    <name type="common">Jimsonweed</name>
    <name type="synonym">Common thornapple</name>
    <dbReference type="NCBI Taxonomy" id="4076"/>
    <lineage>
        <taxon>Eukaryota</taxon>
        <taxon>Viridiplantae</taxon>
        <taxon>Streptophyta</taxon>
        <taxon>Embryophyta</taxon>
        <taxon>Tracheophyta</taxon>
        <taxon>Spermatophyta</taxon>
        <taxon>Magnoliopsida</taxon>
        <taxon>eudicotyledons</taxon>
        <taxon>Gunneridae</taxon>
        <taxon>Pentapetalae</taxon>
        <taxon>asterids</taxon>
        <taxon>lamiids</taxon>
        <taxon>Solanales</taxon>
        <taxon>Solanaceae</taxon>
        <taxon>Solanoideae</taxon>
        <taxon>Datureae</taxon>
        <taxon>Datura</taxon>
    </lineage>
</organism>
<protein>
    <submittedName>
        <fullName evidence="2">Uncharacterized protein</fullName>
    </submittedName>
</protein>
<evidence type="ECO:0000256" key="1">
    <source>
        <dbReference type="SAM" id="MobiDB-lite"/>
    </source>
</evidence>
<feature type="non-terminal residue" evidence="2">
    <location>
        <position position="1"/>
    </location>
</feature>
<evidence type="ECO:0000313" key="3">
    <source>
        <dbReference type="Proteomes" id="UP000823775"/>
    </source>
</evidence>
<dbReference type="EMBL" id="JACEIK010001587">
    <property type="protein sequence ID" value="MCD7470591.1"/>
    <property type="molecule type" value="Genomic_DNA"/>
</dbReference>
<sequence length="121" mass="13342">LRPPFTKASVAGSPIIRSSTSLTFRHWAGVNPHTWSYDFAETCVFGKQSPDLSNSNIGENPMPQKPKGSSAMFIHGGVRRGRENASSQCSNTRHYDLQENMIEINPKGANKEGLEHWSNVG</sequence>
<comment type="caution">
    <text evidence="2">The sequence shown here is derived from an EMBL/GenBank/DDBJ whole genome shotgun (WGS) entry which is preliminary data.</text>
</comment>